<keyword evidence="9 10" id="KW-0624">Polysaccharide degradation</keyword>
<dbReference type="PROSITE" id="PS00775">
    <property type="entry name" value="GLYCOSYL_HYDROL_F3"/>
    <property type="match status" value="1"/>
</dbReference>
<gene>
    <name evidence="13" type="ORF">D0Z07_1340</name>
</gene>
<evidence type="ECO:0000256" key="1">
    <source>
        <dbReference type="ARBA" id="ARBA00000448"/>
    </source>
</evidence>
<dbReference type="InterPro" id="IPR002772">
    <property type="entry name" value="Glyco_hydro_3_C"/>
</dbReference>
<keyword evidence="8 10" id="KW-0326">Glycosidase</keyword>
<dbReference type="SUPFAM" id="SSF51445">
    <property type="entry name" value="(Trans)glycosidases"/>
    <property type="match status" value="1"/>
</dbReference>
<dbReference type="GO" id="GO:0008422">
    <property type="term" value="F:beta-glucosidase activity"/>
    <property type="evidence" value="ECO:0007669"/>
    <property type="project" value="UniProtKB-EC"/>
</dbReference>
<evidence type="ECO:0000256" key="5">
    <source>
        <dbReference type="ARBA" id="ARBA00023001"/>
    </source>
</evidence>
<dbReference type="PRINTS" id="PR00133">
    <property type="entry name" value="GLHYDRLASE3"/>
</dbReference>
<evidence type="ECO:0000313" key="13">
    <source>
        <dbReference type="EMBL" id="KAG0652108.1"/>
    </source>
</evidence>
<evidence type="ECO:0000256" key="9">
    <source>
        <dbReference type="ARBA" id="ARBA00023326"/>
    </source>
</evidence>
<feature type="chain" id="PRO_5040331515" description="beta-glucosidase" evidence="11">
    <location>
        <begin position="20"/>
        <end position="917"/>
    </location>
</feature>
<evidence type="ECO:0000256" key="3">
    <source>
        <dbReference type="ARBA" id="ARBA00005336"/>
    </source>
</evidence>
<dbReference type="InterPro" id="IPR019800">
    <property type="entry name" value="Glyco_hydro_3_AS"/>
</dbReference>
<dbReference type="Pfam" id="PF14310">
    <property type="entry name" value="Fn3-like"/>
    <property type="match status" value="1"/>
</dbReference>
<dbReference type="InterPro" id="IPR036881">
    <property type="entry name" value="Glyco_hydro_3_C_sf"/>
</dbReference>
<keyword evidence="4 10" id="KW-0378">Hydrolase</keyword>
<accession>A0A9P7AZV6</accession>
<protein>
    <recommendedName>
        <fullName evidence="10">beta-glucosidase</fullName>
        <ecNumber evidence="10">3.2.1.21</ecNumber>
    </recommendedName>
</protein>
<dbReference type="InterPro" id="IPR017853">
    <property type="entry name" value="GH"/>
</dbReference>
<dbReference type="Gene3D" id="3.40.50.1700">
    <property type="entry name" value="Glycoside hydrolase family 3 C-terminal domain"/>
    <property type="match status" value="1"/>
</dbReference>
<keyword evidence="14" id="KW-1185">Reference proteome</keyword>
<evidence type="ECO:0000256" key="10">
    <source>
        <dbReference type="RuleBase" id="RU361161"/>
    </source>
</evidence>
<evidence type="ECO:0000256" key="6">
    <source>
        <dbReference type="ARBA" id="ARBA00023180"/>
    </source>
</evidence>
<comment type="similarity">
    <text evidence="3 10">Belongs to the glycosyl hydrolase 3 family.</text>
</comment>
<dbReference type="EMBL" id="VNKQ01000003">
    <property type="protein sequence ID" value="KAG0652108.1"/>
    <property type="molecule type" value="Genomic_DNA"/>
</dbReference>
<dbReference type="Proteomes" id="UP000785200">
    <property type="component" value="Unassembled WGS sequence"/>
</dbReference>
<dbReference type="EC" id="3.2.1.21" evidence="10"/>
<evidence type="ECO:0000256" key="11">
    <source>
        <dbReference type="SAM" id="SignalP"/>
    </source>
</evidence>
<keyword evidence="7 10" id="KW-0119">Carbohydrate metabolism</keyword>
<evidence type="ECO:0000259" key="12">
    <source>
        <dbReference type="SMART" id="SM01217"/>
    </source>
</evidence>
<dbReference type="Pfam" id="PF01915">
    <property type="entry name" value="Glyco_hydro_3_C"/>
    <property type="match status" value="1"/>
</dbReference>
<dbReference type="InterPro" id="IPR013783">
    <property type="entry name" value="Ig-like_fold"/>
</dbReference>
<comment type="catalytic activity">
    <reaction evidence="1 10">
        <text>Hydrolysis of terminal, non-reducing beta-D-glucosyl residues with release of beta-D-glucose.</text>
        <dbReference type="EC" id="3.2.1.21"/>
    </reaction>
</comment>
<dbReference type="AlphaFoldDB" id="A0A9P7AZV6"/>
<evidence type="ECO:0000313" key="14">
    <source>
        <dbReference type="Proteomes" id="UP000785200"/>
    </source>
</evidence>
<comment type="caution">
    <text evidence="13">The sequence shown here is derived from an EMBL/GenBank/DDBJ whole genome shotgun (WGS) entry which is preliminary data.</text>
</comment>
<sequence>MSLASYFLVLLPLVSLSLALVSRPDLAENTVRLQNLQGGGGLIGARDSVPAGYVAAPYYPAPPGGWVSNWTAAYAKAQVVVANMTLAEKVNLTTGTGELMGPCVGNTGSAMRFGIPNLCLQDSALGIAATESESFGVDLPLPICELKNDNYIDNTAFPAGITVGATFSKVLMYERGLALGAEARGKGVNIQLGPTVGPLGRKPRGGRNWEGFGADPVLQAWGGAETIKGMQENGVIATVKHFIGNEQEEYRMDIIPHGLMKAISSNIDDRTLHELYSWPFAEAIRAGVGAIMIAYNDVNGSACSQNSMLINGILKDEFGFQGLVMSDWLAQISGVGSALAGLDMAMPGDGDIPFLGLAYWAYELSTSILNGSVPLSRLNDAVTRIVATWYQFGQDQDYPLPNFSANTDDPTGPCYPAALISPTCVTNEYVNVQVDHNIVARNVSREAITLLKNANKTLPLSTNATLKIFGTDAGNNPSGINACNQRACDEGVLGMGWGSGTANYPYLDAPIDAIRRKAADVTFYATDTFPTGITAVTGDIAMVFINSDSGENQETVDGNLGDRSSTGLYAYNNGDALVEAAAAKYATVIVVVHTVGPIIVENWIDLPSVKAVIFAHLPGQEAGDSLTDIIFGDYSPSGHLPYSIPVAEDDYPSSVSLVGFELFQVQDTFSEGLYIDYRYLNKNKVAPRFAFGHGLSYTTFSMTSMTISSVTALTSTPPARAPKGATPVYSSAIPPASEVAWPTGFSAISRYLYPYVDDPESITATGTFSYPTGYSTIPKDPPPAGGSQGGNPALWDVMYSISVTVTNTGSVPGKEVVMLFLQYPSDSAWDTPIIQLRAFEKTDTLAVDASETVTLQVTRKDLSIWDVVSQNWVIPVSDTEPFVFWVGEGTGNLTMACESLSKSCNGGRASPVTVPAR</sequence>
<feature type="domain" description="Fibronectin type III-like" evidence="12">
    <location>
        <begin position="815"/>
        <end position="890"/>
    </location>
</feature>
<dbReference type="OrthoDB" id="416222at2759"/>
<dbReference type="PANTHER" id="PTHR42715">
    <property type="entry name" value="BETA-GLUCOSIDASE"/>
    <property type="match status" value="1"/>
</dbReference>
<dbReference type="InterPro" id="IPR001764">
    <property type="entry name" value="Glyco_hydro_3_N"/>
</dbReference>
<keyword evidence="6" id="KW-0325">Glycoprotein</keyword>
<dbReference type="FunFam" id="3.20.20.300:FF:000002">
    <property type="entry name" value="Probable beta-glucosidase"/>
    <property type="match status" value="1"/>
</dbReference>
<name>A0A9P7AZV6_9HELO</name>
<dbReference type="InterPro" id="IPR050288">
    <property type="entry name" value="Cellulose_deg_GH3"/>
</dbReference>
<dbReference type="SUPFAM" id="SSF52279">
    <property type="entry name" value="Beta-D-glucan exohydrolase, C-terminal domain"/>
    <property type="match status" value="1"/>
</dbReference>
<dbReference type="InterPro" id="IPR036962">
    <property type="entry name" value="Glyco_hydro_3_N_sf"/>
</dbReference>
<dbReference type="Pfam" id="PF00933">
    <property type="entry name" value="Glyco_hydro_3"/>
    <property type="match status" value="1"/>
</dbReference>
<dbReference type="FunFam" id="3.40.50.1700:FF:000003">
    <property type="entry name" value="Probable beta-glucosidase"/>
    <property type="match status" value="1"/>
</dbReference>
<evidence type="ECO:0000256" key="8">
    <source>
        <dbReference type="ARBA" id="ARBA00023295"/>
    </source>
</evidence>
<evidence type="ECO:0000256" key="2">
    <source>
        <dbReference type="ARBA" id="ARBA00004987"/>
    </source>
</evidence>
<dbReference type="GO" id="GO:0030245">
    <property type="term" value="P:cellulose catabolic process"/>
    <property type="evidence" value="ECO:0007669"/>
    <property type="project" value="UniProtKB-KW"/>
</dbReference>
<dbReference type="PANTHER" id="PTHR42715:SF2">
    <property type="entry name" value="BETA-GLUCOSIDASE F-RELATED"/>
    <property type="match status" value="1"/>
</dbReference>
<comment type="pathway">
    <text evidence="2 10">Glycan metabolism; cellulose degradation.</text>
</comment>
<dbReference type="SMART" id="SM01217">
    <property type="entry name" value="Fn3_like"/>
    <property type="match status" value="1"/>
</dbReference>
<keyword evidence="11" id="KW-0732">Signal</keyword>
<feature type="signal peptide" evidence="11">
    <location>
        <begin position="1"/>
        <end position="19"/>
    </location>
</feature>
<dbReference type="Gene3D" id="2.60.40.10">
    <property type="entry name" value="Immunoglobulins"/>
    <property type="match status" value="1"/>
</dbReference>
<dbReference type="InterPro" id="IPR026891">
    <property type="entry name" value="Fn3-like"/>
</dbReference>
<proteinExistence type="inferred from homology"/>
<keyword evidence="5" id="KW-0136">Cellulose degradation</keyword>
<evidence type="ECO:0000256" key="7">
    <source>
        <dbReference type="ARBA" id="ARBA00023277"/>
    </source>
</evidence>
<reference evidence="13" key="1">
    <citation type="submission" date="2019-07" db="EMBL/GenBank/DDBJ databases">
        <title>Hyphodiscus hymeniophilus genome sequencing and assembly.</title>
        <authorList>
            <person name="Kramer G."/>
            <person name="Nodwell J."/>
        </authorList>
    </citation>
    <scope>NUCLEOTIDE SEQUENCE</scope>
    <source>
        <strain evidence="13">ATCC 34498</strain>
    </source>
</reference>
<evidence type="ECO:0000256" key="4">
    <source>
        <dbReference type="ARBA" id="ARBA00022801"/>
    </source>
</evidence>
<organism evidence="13 14">
    <name type="scientific">Hyphodiscus hymeniophilus</name>
    <dbReference type="NCBI Taxonomy" id="353542"/>
    <lineage>
        <taxon>Eukaryota</taxon>
        <taxon>Fungi</taxon>
        <taxon>Dikarya</taxon>
        <taxon>Ascomycota</taxon>
        <taxon>Pezizomycotina</taxon>
        <taxon>Leotiomycetes</taxon>
        <taxon>Helotiales</taxon>
        <taxon>Hyphodiscaceae</taxon>
        <taxon>Hyphodiscus</taxon>
    </lineage>
</organism>
<dbReference type="Gene3D" id="3.20.20.300">
    <property type="entry name" value="Glycoside hydrolase, family 3, N-terminal domain"/>
    <property type="match status" value="1"/>
</dbReference>